<dbReference type="GO" id="GO:0016874">
    <property type="term" value="F:ligase activity"/>
    <property type="evidence" value="ECO:0007669"/>
    <property type="project" value="UniProtKB-KW"/>
</dbReference>
<dbReference type="EMBL" id="CP109208">
    <property type="protein sequence ID" value="WUU58479.1"/>
    <property type="molecule type" value="Genomic_DNA"/>
</dbReference>
<dbReference type="Pfam" id="PF13563">
    <property type="entry name" value="2_5_RNA_ligase2"/>
    <property type="match status" value="1"/>
</dbReference>
<dbReference type="InterPro" id="IPR009097">
    <property type="entry name" value="Cyclic_Pdiesterase"/>
</dbReference>
<dbReference type="RefSeq" id="WP_266477791.1">
    <property type="nucleotide sequence ID" value="NZ_CP109208.1"/>
</dbReference>
<dbReference type="SUPFAM" id="SSF55144">
    <property type="entry name" value="LigT-like"/>
    <property type="match status" value="1"/>
</dbReference>
<sequence length="238" mass="26200">MTVRLVPHPASFPADPPPDPDSAWAVAAHDWNAFDQVTTMVDHWDRPSWRPGMRAVYWLLTFSSPHLADQARQCQEAIGHLGFDAIGMRSLHVTLGRVAPADVLSRSQLNGLAAVVRRQHLPHGFALSAIPMTASRGAVRYSVAPWTPVITLHSQLARASSAVGLPRMSSSAHLRPHLGIAYCNRSLPASEVRAAIEPLRLLPPVPLFVDRVQMVEMWRVEGAYDWQVVEEISLPTAP</sequence>
<keyword evidence="1" id="KW-0436">Ligase</keyword>
<proteinExistence type="predicted"/>
<protein>
    <submittedName>
        <fullName evidence="1">2'-5' RNA ligase family protein</fullName>
    </submittedName>
</protein>
<name>A0ABZ1YGE3_9ACTN</name>
<organism evidence="1">
    <name type="scientific">Streptomyces althioticus</name>
    <dbReference type="NCBI Taxonomy" id="83380"/>
    <lineage>
        <taxon>Bacteria</taxon>
        <taxon>Bacillati</taxon>
        <taxon>Actinomycetota</taxon>
        <taxon>Actinomycetes</taxon>
        <taxon>Kitasatosporales</taxon>
        <taxon>Streptomycetaceae</taxon>
        <taxon>Streptomyces</taxon>
        <taxon>Streptomyces althioticus group</taxon>
    </lineage>
</organism>
<keyword evidence="1" id="KW-0614">Plasmid</keyword>
<evidence type="ECO:0000313" key="1">
    <source>
        <dbReference type="EMBL" id="WUU58479.1"/>
    </source>
</evidence>
<gene>
    <name evidence="1" type="ORF">OIE82_35465</name>
</gene>
<reference evidence="1" key="1">
    <citation type="submission" date="2022-10" db="EMBL/GenBank/DDBJ databases">
        <title>The complete genomes of actinobacterial strains from the NBC collection.</title>
        <authorList>
            <person name="Joergensen T.S."/>
            <person name="Alvarez Arevalo M."/>
            <person name="Sterndorff E.B."/>
            <person name="Faurdal D."/>
            <person name="Vuksanovic O."/>
            <person name="Mourched A.-S."/>
            <person name="Charusanti P."/>
            <person name="Shaw S."/>
            <person name="Blin K."/>
            <person name="Weber T."/>
        </authorList>
    </citation>
    <scope>NUCLEOTIDE SEQUENCE [LARGE SCALE GENOMIC DNA]</scope>
    <source>
        <strain evidence="1">NBC 01686</strain>
        <plasmid evidence="1">unnamed1</plasmid>
    </source>
</reference>
<geneLocation type="plasmid" evidence="1">
    <name>unnamed1</name>
</geneLocation>
<accession>A0ABZ1YGE3</accession>
<dbReference type="Gene3D" id="3.90.1140.10">
    <property type="entry name" value="Cyclic phosphodiesterase"/>
    <property type="match status" value="1"/>
</dbReference>